<accession>A0ABY6HVU1</accession>
<dbReference type="Proteomes" id="UP001208689">
    <property type="component" value="Chromosome"/>
</dbReference>
<feature type="compositionally biased region" description="Basic and acidic residues" evidence="1">
    <location>
        <begin position="10"/>
        <end position="19"/>
    </location>
</feature>
<protein>
    <recommendedName>
        <fullName evidence="4">Archaeal flagella protein FlaD/E domain-containing protein</fullName>
    </recommendedName>
</protein>
<evidence type="ECO:0000313" key="3">
    <source>
        <dbReference type="Proteomes" id="UP001208689"/>
    </source>
</evidence>
<reference evidence="2" key="1">
    <citation type="submission" date="2022-09" db="EMBL/GenBank/DDBJ databases">
        <title>Actin cytoskeleton and complex cell architecture in an #Asgard archaeon.</title>
        <authorList>
            <person name="Ponce Toledo R.I."/>
            <person name="Schleper C."/>
            <person name="Rodrigues Oliveira T."/>
            <person name="Wollweber F."/>
            <person name="Xu J."/>
            <person name="Rittmann S."/>
            <person name="Klingl A."/>
            <person name="Pilhofer M."/>
        </authorList>
    </citation>
    <scope>NUCLEOTIDE SEQUENCE</scope>
    <source>
        <strain evidence="2">B-35</strain>
    </source>
</reference>
<sequence length="230" mass="26527">MSEDSNNSKYPEEKKKELEQTQELKNMLSDLDDDGIPKLKTTTSADVGKVSTPSFLKEDQPSESPFPEEGKLKLIGKPLISPKQITLKPPTSVPEQPTIVKSNVQIDDTPTGNFWGDSEIFFKQLGKSYEDRYSLWNQTSSSILTILRKMRRINESNTESLIKSINDLELKLNSGLKDFSMKRNEVERFSDIDYKRVIKDFKKTMDLLNMQIREFKLQQSISELYDIYVN</sequence>
<gene>
    <name evidence="2" type="ORF">NEF87_003933</name>
</gene>
<evidence type="ECO:0000313" key="2">
    <source>
        <dbReference type="EMBL" id="UYP47648.1"/>
    </source>
</evidence>
<dbReference type="EMBL" id="CP104013">
    <property type="protein sequence ID" value="UYP47648.1"/>
    <property type="molecule type" value="Genomic_DNA"/>
</dbReference>
<evidence type="ECO:0000256" key="1">
    <source>
        <dbReference type="SAM" id="MobiDB-lite"/>
    </source>
</evidence>
<proteinExistence type="predicted"/>
<feature type="region of interest" description="Disordered" evidence="1">
    <location>
        <begin position="1"/>
        <end position="70"/>
    </location>
</feature>
<name>A0ABY6HVU1_9ARCH</name>
<organism evidence="2 3">
    <name type="scientific">Candidatus Lokiarchaeum ossiferum</name>
    <dbReference type="NCBI Taxonomy" id="2951803"/>
    <lineage>
        <taxon>Archaea</taxon>
        <taxon>Promethearchaeati</taxon>
        <taxon>Promethearchaeota</taxon>
        <taxon>Promethearchaeia</taxon>
        <taxon>Promethearchaeales</taxon>
        <taxon>Promethearchaeaceae</taxon>
        <taxon>Candidatus Lokiarchaeum</taxon>
    </lineage>
</organism>
<evidence type="ECO:0008006" key="4">
    <source>
        <dbReference type="Google" id="ProtNLM"/>
    </source>
</evidence>
<keyword evidence="3" id="KW-1185">Reference proteome</keyword>